<gene>
    <name evidence="3" type="ORF">RRG08_011199</name>
</gene>
<keyword evidence="4" id="KW-1185">Reference proteome</keyword>
<feature type="compositionally biased region" description="Polar residues" evidence="1">
    <location>
        <begin position="131"/>
        <end position="141"/>
    </location>
</feature>
<feature type="domain" description="PiggyBac transposable element-derived protein" evidence="2">
    <location>
        <begin position="155"/>
        <end position="222"/>
    </location>
</feature>
<organism evidence="3 4">
    <name type="scientific">Elysia crispata</name>
    <name type="common">lettuce slug</name>
    <dbReference type="NCBI Taxonomy" id="231223"/>
    <lineage>
        <taxon>Eukaryota</taxon>
        <taxon>Metazoa</taxon>
        <taxon>Spiralia</taxon>
        <taxon>Lophotrochozoa</taxon>
        <taxon>Mollusca</taxon>
        <taxon>Gastropoda</taxon>
        <taxon>Heterobranchia</taxon>
        <taxon>Euthyneura</taxon>
        <taxon>Panpulmonata</taxon>
        <taxon>Sacoglossa</taxon>
        <taxon>Placobranchoidea</taxon>
        <taxon>Plakobranchidae</taxon>
        <taxon>Elysia</taxon>
    </lineage>
</organism>
<reference evidence="3" key="1">
    <citation type="journal article" date="2023" name="G3 (Bethesda)">
        <title>A reference genome for the long-term kleptoplast-retaining sea slug Elysia crispata morphotype clarki.</title>
        <authorList>
            <person name="Eastman K.E."/>
            <person name="Pendleton A.L."/>
            <person name="Shaikh M.A."/>
            <person name="Suttiyut T."/>
            <person name="Ogas R."/>
            <person name="Tomko P."/>
            <person name="Gavelis G."/>
            <person name="Widhalm J.R."/>
            <person name="Wisecaver J.H."/>
        </authorList>
    </citation>
    <scope>NUCLEOTIDE SEQUENCE</scope>
    <source>
        <strain evidence="3">ECLA1</strain>
    </source>
</reference>
<feature type="region of interest" description="Disordered" evidence="1">
    <location>
        <begin position="1"/>
        <end position="20"/>
    </location>
</feature>
<evidence type="ECO:0000313" key="4">
    <source>
        <dbReference type="Proteomes" id="UP001283361"/>
    </source>
</evidence>
<comment type="caution">
    <text evidence="3">The sequence shown here is derived from an EMBL/GenBank/DDBJ whole genome shotgun (WGS) entry which is preliminary data.</text>
</comment>
<proteinExistence type="predicted"/>
<feature type="region of interest" description="Disordered" evidence="1">
    <location>
        <begin position="118"/>
        <end position="154"/>
    </location>
</feature>
<feature type="region of interest" description="Disordered" evidence="1">
    <location>
        <begin position="56"/>
        <end position="76"/>
    </location>
</feature>
<sequence length="328" mass="36798">MDCGQNNAQRASSNESDFESDIPLAKLESVYQNTSSDEDNELLATLKALSQSDLSSEIGDYDSDRERHPAGLRQSGGRQIDRWGQVMRDYARIRRLVIFSRELMEKMVQKEGAQYGGGMAKAQPARASSDPEGSSAANGSCHTAPVRGGKGTPDEEVQDDLIKEINAYAEVQIQKNTPLTKHSRYRDWKPIDRYQLYKFLAMLIAMGMDPRPYISDFWSTNGRLYTPCQIRGKWMYFAITDKPMDYSSYNRLENDGQSASSLLLEGMAQLNAARPPYSRPKEAKLSFYDNKLLSDLVQFSTKVVADSGVNPNCPAQYTVESGIYELSE</sequence>
<dbReference type="Pfam" id="PF13843">
    <property type="entry name" value="DDE_Tnp_1_7"/>
    <property type="match status" value="1"/>
</dbReference>
<dbReference type="AlphaFoldDB" id="A0AAE1DK54"/>
<dbReference type="InterPro" id="IPR029526">
    <property type="entry name" value="PGBD"/>
</dbReference>
<evidence type="ECO:0000256" key="1">
    <source>
        <dbReference type="SAM" id="MobiDB-lite"/>
    </source>
</evidence>
<accession>A0AAE1DK54</accession>
<dbReference type="Proteomes" id="UP001283361">
    <property type="component" value="Unassembled WGS sequence"/>
</dbReference>
<feature type="compositionally biased region" description="Polar residues" evidence="1">
    <location>
        <begin position="1"/>
        <end position="15"/>
    </location>
</feature>
<evidence type="ECO:0000259" key="2">
    <source>
        <dbReference type="Pfam" id="PF13843"/>
    </source>
</evidence>
<name>A0AAE1DK54_9GAST</name>
<dbReference type="EMBL" id="JAWDGP010003604">
    <property type="protein sequence ID" value="KAK3772800.1"/>
    <property type="molecule type" value="Genomic_DNA"/>
</dbReference>
<protein>
    <recommendedName>
        <fullName evidence="2">PiggyBac transposable element-derived protein domain-containing protein</fullName>
    </recommendedName>
</protein>
<evidence type="ECO:0000313" key="3">
    <source>
        <dbReference type="EMBL" id="KAK3772800.1"/>
    </source>
</evidence>